<evidence type="ECO:0000256" key="1">
    <source>
        <dbReference type="SAM" id="MobiDB-lite"/>
    </source>
</evidence>
<accession>A0A0D2KYV9</accession>
<name>A0A0D2KYV9_9CHLO</name>
<gene>
    <name evidence="2" type="ORF">MNEG_7565</name>
</gene>
<dbReference type="Proteomes" id="UP000054498">
    <property type="component" value="Unassembled WGS sequence"/>
</dbReference>
<dbReference type="KEGG" id="mng:MNEG_7565"/>
<dbReference type="OrthoDB" id="560832at2759"/>
<dbReference type="RefSeq" id="XP_013899413.1">
    <property type="nucleotide sequence ID" value="XM_014043959.1"/>
</dbReference>
<reference evidence="2 3" key="1">
    <citation type="journal article" date="2013" name="BMC Genomics">
        <title>Reconstruction of the lipid metabolism for the microalga Monoraphidium neglectum from its genome sequence reveals characteristics suitable for biofuel production.</title>
        <authorList>
            <person name="Bogen C."/>
            <person name="Al-Dilaimi A."/>
            <person name="Albersmeier A."/>
            <person name="Wichmann J."/>
            <person name="Grundmann M."/>
            <person name="Rupp O."/>
            <person name="Lauersen K.J."/>
            <person name="Blifernez-Klassen O."/>
            <person name="Kalinowski J."/>
            <person name="Goesmann A."/>
            <person name="Mussgnug J.H."/>
            <person name="Kruse O."/>
        </authorList>
    </citation>
    <scope>NUCLEOTIDE SEQUENCE [LARGE SCALE GENOMIC DNA]</scope>
    <source>
        <strain evidence="2 3">SAG 48.87</strain>
    </source>
</reference>
<feature type="compositionally biased region" description="Basic and acidic residues" evidence="1">
    <location>
        <begin position="69"/>
        <end position="80"/>
    </location>
</feature>
<sequence>MVCALGHGTRGRGAEPPDAGAPDVRPATDPSPKPERAAESGPRPPVDTPDSDLRATPDAGAAPVPASPHDARRPDARARAPEAAAASPLLALDALSLQRCLAWVPDPSAAAAACKALARVACAADEDFALQWFSSGAASRGPPGCCGTRAVASRLARGRTADGLAGWLIRVRRAARAAAALRGGAEGAAGGEARRAAAESVEQQQEEEDALLLLERGRPCVALMLLAGPYSQHLLLPLVARCGDLPLVRELVLSEALPARPMLLEGDASTKHYVLATAARAAMRGGRVEVARWLVERLLAQKEEGDVDRTDPACQDDPFALLRFCCRHGTAACLVSIPALRKAALAAVARGAPAVLPRQVAMAAAGRADAEGVALARALVEMLPGGSRPGICWLMLPFGCR</sequence>
<proteinExistence type="predicted"/>
<keyword evidence="3" id="KW-1185">Reference proteome</keyword>
<dbReference type="GeneID" id="25740441"/>
<feature type="region of interest" description="Disordered" evidence="1">
    <location>
        <begin position="1"/>
        <end position="81"/>
    </location>
</feature>
<evidence type="ECO:0000313" key="2">
    <source>
        <dbReference type="EMBL" id="KIZ00394.1"/>
    </source>
</evidence>
<protein>
    <submittedName>
        <fullName evidence="2">Uncharacterized protein</fullName>
    </submittedName>
</protein>
<evidence type="ECO:0000313" key="3">
    <source>
        <dbReference type="Proteomes" id="UP000054498"/>
    </source>
</evidence>
<dbReference type="EMBL" id="KK101568">
    <property type="protein sequence ID" value="KIZ00394.1"/>
    <property type="molecule type" value="Genomic_DNA"/>
</dbReference>
<dbReference type="AlphaFoldDB" id="A0A0D2KYV9"/>
<organism evidence="2 3">
    <name type="scientific">Monoraphidium neglectum</name>
    <dbReference type="NCBI Taxonomy" id="145388"/>
    <lineage>
        <taxon>Eukaryota</taxon>
        <taxon>Viridiplantae</taxon>
        <taxon>Chlorophyta</taxon>
        <taxon>core chlorophytes</taxon>
        <taxon>Chlorophyceae</taxon>
        <taxon>CS clade</taxon>
        <taxon>Sphaeropleales</taxon>
        <taxon>Selenastraceae</taxon>
        <taxon>Monoraphidium</taxon>
    </lineage>
</organism>